<dbReference type="Proteomes" id="UP000823893">
    <property type="component" value="Unassembled WGS sequence"/>
</dbReference>
<reference evidence="1" key="1">
    <citation type="journal article" date="2021" name="PeerJ">
        <title>Extensive microbial diversity within the chicken gut microbiome revealed by metagenomics and culture.</title>
        <authorList>
            <person name="Gilroy R."/>
            <person name="Ravi A."/>
            <person name="Getino M."/>
            <person name="Pursley I."/>
            <person name="Horton D.L."/>
            <person name="Alikhan N.F."/>
            <person name="Baker D."/>
            <person name="Gharbi K."/>
            <person name="Hall N."/>
            <person name="Watson M."/>
            <person name="Adriaenssens E.M."/>
            <person name="Foster-Nyarko E."/>
            <person name="Jarju S."/>
            <person name="Secka A."/>
            <person name="Antonio M."/>
            <person name="Oren A."/>
            <person name="Chaudhuri R.R."/>
            <person name="La Ragione R."/>
            <person name="Hildebrand F."/>
            <person name="Pallen M.J."/>
        </authorList>
    </citation>
    <scope>NUCLEOTIDE SEQUENCE</scope>
    <source>
        <strain evidence="1">ChiSxjej6B18-287</strain>
    </source>
</reference>
<sequence length="200" mass="22365">MKITKTNKLNRYTADYHLKAFKEIAGNLAGYTEKAVISFVDLYTKTQRNTKGLGIREITEKEVMSLAAEMAQIASKYNLEIESCAEQIDLQKAGVHHGSCIDKKLIERRLGCRLSGQKDKNQRKACGCLESVEVGAYNTCLNGCKYCYANFSDEKVKENLKLYSQTAPLLCGNVASGDKITDRKMKSLKDIQLSFLNSIN</sequence>
<proteinExistence type="predicted"/>
<gene>
    <name evidence="1" type="ORF">H9935_08365</name>
</gene>
<accession>A0A9D2N589</accession>
<dbReference type="InterPro" id="IPR014998">
    <property type="entry name" value="DUF1848"/>
</dbReference>
<dbReference type="AlphaFoldDB" id="A0A9D2N589"/>
<dbReference type="Pfam" id="PF08902">
    <property type="entry name" value="DUF1848"/>
    <property type="match status" value="1"/>
</dbReference>
<evidence type="ECO:0000313" key="2">
    <source>
        <dbReference type="Proteomes" id="UP000823893"/>
    </source>
</evidence>
<evidence type="ECO:0000313" key="1">
    <source>
        <dbReference type="EMBL" id="HJC10817.1"/>
    </source>
</evidence>
<reference evidence="1" key="2">
    <citation type="submission" date="2021-04" db="EMBL/GenBank/DDBJ databases">
        <authorList>
            <person name="Gilroy R."/>
        </authorList>
    </citation>
    <scope>NUCLEOTIDE SEQUENCE</scope>
    <source>
        <strain evidence="1">ChiSxjej6B18-287</strain>
    </source>
</reference>
<organism evidence="1 2">
    <name type="scientific">Candidatus Blautia merdigallinarum</name>
    <dbReference type="NCBI Taxonomy" id="2838495"/>
    <lineage>
        <taxon>Bacteria</taxon>
        <taxon>Bacillati</taxon>
        <taxon>Bacillota</taxon>
        <taxon>Clostridia</taxon>
        <taxon>Lachnospirales</taxon>
        <taxon>Lachnospiraceae</taxon>
        <taxon>Blautia</taxon>
    </lineage>
</organism>
<protein>
    <submittedName>
        <fullName evidence="1">DUF1848 domain-containing protein</fullName>
    </submittedName>
</protein>
<name>A0A9D2N589_9FIRM</name>
<comment type="caution">
    <text evidence="1">The sequence shown here is derived from an EMBL/GenBank/DDBJ whole genome shotgun (WGS) entry which is preliminary data.</text>
</comment>
<dbReference type="EMBL" id="DWWV01000106">
    <property type="protein sequence ID" value="HJC10817.1"/>
    <property type="molecule type" value="Genomic_DNA"/>
</dbReference>